<reference evidence="7 9" key="2">
    <citation type="submission" date="2016-11" db="EMBL/GenBank/DDBJ databases">
        <title>Genome sequencing of Amycolatopsis regifaucium.</title>
        <authorList>
            <person name="Mayilraj S."/>
            <person name="Kaur N."/>
        </authorList>
    </citation>
    <scope>NUCLEOTIDE SEQUENCE [LARGE SCALE GENOMIC DNA]</scope>
    <source>
        <strain evidence="7 9">GY080</strain>
    </source>
</reference>
<evidence type="ECO:0000256" key="4">
    <source>
        <dbReference type="ARBA" id="ARBA00023163"/>
    </source>
</evidence>
<dbReference type="InterPro" id="IPR029016">
    <property type="entry name" value="GAF-like_dom_sf"/>
</dbReference>
<dbReference type="GO" id="GO:0003723">
    <property type="term" value="F:RNA binding"/>
    <property type="evidence" value="ECO:0007669"/>
    <property type="project" value="InterPro"/>
</dbReference>
<keyword evidence="2" id="KW-0418">Kinase</keyword>
<keyword evidence="4" id="KW-0804">Transcription</keyword>
<dbReference type="PROSITE" id="PS50921">
    <property type="entry name" value="ANTAR"/>
    <property type="match status" value="1"/>
</dbReference>
<dbReference type="InterPro" id="IPR011006">
    <property type="entry name" value="CheY-like_superfamily"/>
</dbReference>
<dbReference type="SMART" id="SM00065">
    <property type="entry name" value="GAF"/>
    <property type="match status" value="1"/>
</dbReference>
<name>A0A154MG69_9PSEU</name>
<dbReference type="Proteomes" id="UP000076321">
    <property type="component" value="Unassembled WGS sequence"/>
</dbReference>
<dbReference type="RefSeq" id="WP_061989244.1">
    <property type="nucleotide sequence ID" value="NZ_FOPQ01000014.1"/>
</dbReference>
<dbReference type="Gene3D" id="1.10.10.10">
    <property type="entry name" value="Winged helix-like DNA-binding domain superfamily/Winged helix DNA-binding domain"/>
    <property type="match status" value="1"/>
</dbReference>
<evidence type="ECO:0000256" key="1">
    <source>
        <dbReference type="ARBA" id="ARBA00022679"/>
    </source>
</evidence>
<evidence type="ECO:0000259" key="5">
    <source>
        <dbReference type="PROSITE" id="PS50921"/>
    </source>
</evidence>
<comment type="caution">
    <text evidence="6">The sequence shown here is derived from an EMBL/GenBank/DDBJ whole genome shotgun (WGS) entry which is preliminary data.</text>
</comment>
<evidence type="ECO:0000256" key="2">
    <source>
        <dbReference type="ARBA" id="ARBA00022777"/>
    </source>
</evidence>
<dbReference type="SUPFAM" id="SSF55781">
    <property type="entry name" value="GAF domain-like"/>
    <property type="match status" value="1"/>
</dbReference>
<evidence type="ECO:0000256" key="3">
    <source>
        <dbReference type="ARBA" id="ARBA00023015"/>
    </source>
</evidence>
<keyword evidence="1" id="KW-0808">Transferase</keyword>
<feature type="domain" description="ANTAR" evidence="5">
    <location>
        <begin position="175"/>
        <end position="236"/>
    </location>
</feature>
<dbReference type="PIRSF" id="PIRSF036625">
    <property type="entry name" value="GAF_ANTAR"/>
    <property type="match status" value="1"/>
</dbReference>
<dbReference type="Proteomes" id="UP000186883">
    <property type="component" value="Unassembled WGS sequence"/>
</dbReference>
<dbReference type="EMBL" id="LOBU02000010">
    <property type="protein sequence ID" value="OKA08881.1"/>
    <property type="molecule type" value="Genomic_DNA"/>
</dbReference>
<dbReference type="InterPro" id="IPR012074">
    <property type="entry name" value="GAF_ANTAR"/>
</dbReference>
<dbReference type="Pfam" id="PF03861">
    <property type="entry name" value="ANTAR"/>
    <property type="match status" value="1"/>
</dbReference>
<accession>A0A154MG69</accession>
<dbReference type="Pfam" id="PF13185">
    <property type="entry name" value="GAF_2"/>
    <property type="match status" value="1"/>
</dbReference>
<dbReference type="AlphaFoldDB" id="A0A154MG69"/>
<dbReference type="GO" id="GO:0016301">
    <property type="term" value="F:kinase activity"/>
    <property type="evidence" value="ECO:0007669"/>
    <property type="project" value="UniProtKB-KW"/>
</dbReference>
<keyword evidence="9" id="KW-1185">Reference proteome</keyword>
<dbReference type="Gene3D" id="3.30.450.40">
    <property type="match status" value="1"/>
</dbReference>
<evidence type="ECO:0000313" key="8">
    <source>
        <dbReference type="Proteomes" id="UP000076321"/>
    </source>
</evidence>
<reference evidence="6 8" key="1">
    <citation type="submission" date="2015-12" db="EMBL/GenBank/DDBJ databases">
        <title>Amycolatopsis regifaucium genome sequencing and assembly.</title>
        <authorList>
            <person name="Mayilraj S."/>
        </authorList>
    </citation>
    <scope>NUCLEOTIDE SEQUENCE [LARGE SCALE GENOMIC DNA]</scope>
    <source>
        <strain evidence="6 8">GY080</strain>
    </source>
</reference>
<protein>
    <submittedName>
        <fullName evidence="6">Transcriptional regulator</fullName>
    </submittedName>
</protein>
<proteinExistence type="predicted"/>
<gene>
    <name evidence="7" type="ORF">ATP06_0211035</name>
    <name evidence="6" type="ORF">AVL48_04570</name>
</gene>
<dbReference type="InterPro" id="IPR036388">
    <property type="entry name" value="WH-like_DNA-bd_sf"/>
</dbReference>
<dbReference type="InterPro" id="IPR005561">
    <property type="entry name" value="ANTAR"/>
</dbReference>
<dbReference type="EMBL" id="LQCI01000023">
    <property type="protein sequence ID" value="KZB83416.1"/>
    <property type="molecule type" value="Genomic_DNA"/>
</dbReference>
<evidence type="ECO:0000313" key="7">
    <source>
        <dbReference type="EMBL" id="OKA08881.1"/>
    </source>
</evidence>
<organism evidence="6 8">
    <name type="scientific">Amycolatopsis regifaucium</name>
    <dbReference type="NCBI Taxonomy" id="546365"/>
    <lineage>
        <taxon>Bacteria</taxon>
        <taxon>Bacillati</taxon>
        <taxon>Actinomycetota</taxon>
        <taxon>Actinomycetes</taxon>
        <taxon>Pseudonocardiales</taxon>
        <taxon>Pseudonocardiaceae</taxon>
        <taxon>Amycolatopsis</taxon>
    </lineage>
</organism>
<dbReference type="SMART" id="SM01012">
    <property type="entry name" value="ANTAR"/>
    <property type="match status" value="1"/>
</dbReference>
<evidence type="ECO:0000313" key="9">
    <source>
        <dbReference type="Proteomes" id="UP000186883"/>
    </source>
</evidence>
<evidence type="ECO:0000313" key="6">
    <source>
        <dbReference type="EMBL" id="KZB83416.1"/>
    </source>
</evidence>
<dbReference type="InterPro" id="IPR003018">
    <property type="entry name" value="GAF"/>
</dbReference>
<sequence>MSHIDTGDSWPGMLDEVTGALETLTSILDDEDDFRVMLQQVCRQVTKAVPGVDEATVTLLRGDEPHTAAATSDLVAELDRDQYRNGGPCLEAARHGTLQRVTVSEALERWPKFAGDARDAGFDSFLSAPLVADSEHAGGINCYGTQARGFSDLDQALLELYTTATEAILRLYRRYLTATELAGQLRAALTHRAVIDQAKGILMALRQISADDAFTLLVEQSQRENVKVRDIAERFVAHAVGNPQAS</sequence>
<dbReference type="SUPFAM" id="SSF52172">
    <property type="entry name" value="CheY-like"/>
    <property type="match status" value="1"/>
</dbReference>
<keyword evidence="3" id="KW-0805">Transcription regulation</keyword>